<dbReference type="InterPro" id="IPR032708">
    <property type="entry name" value="McjB_C"/>
</dbReference>
<sequence>MSDLARSRGRDPVDLALTAAALALALVVEGGLRVLRLPRLSRLLGVPLDTSAQREVEPAAPVVVPRWARRRLRCARRALRHWPFGDSCLRLALVGGCLVRRLDPVLRIGVAKHDGQVRAHAWLEVGGVSLDVVSADFAPVESVRS</sequence>
<gene>
    <name evidence="2" type="ORF">EUA06_06475</name>
</gene>
<dbReference type="EMBL" id="SDWS01000002">
    <property type="protein sequence ID" value="RYB92585.1"/>
    <property type="molecule type" value="Genomic_DNA"/>
</dbReference>
<dbReference type="InterPro" id="IPR053521">
    <property type="entry name" value="McjB-like"/>
</dbReference>
<organism evidence="2 3">
    <name type="scientific">Nocardioides glacieisoli</name>
    <dbReference type="NCBI Taxonomy" id="1168730"/>
    <lineage>
        <taxon>Bacteria</taxon>
        <taxon>Bacillati</taxon>
        <taxon>Actinomycetota</taxon>
        <taxon>Actinomycetes</taxon>
        <taxon>Propionibacteriales</taxon>
        <taxon>Nocardioidaceae</taxon>
        <taxon>Nocardioides</taxon>
    </lineage>
</organism>
<dbReference type="AlphaFoldDB" id="A0A4Q2RX94"/>
<proteinExistence type="predicted"/>
<evidence type="ECO:0000259" key="1">
    <source>
        <dbReference type="Pfam" id="PF13471"/>
    </source>
</evidence>
<dbReference type="RefSeq" id="WP_129474190.1">
    <property type="nucleotide sequence ID" value="NZ_SDWS01000002.1"/>
</dbReference>
<dbReference type="Proteomes" id="UP000291838">
    <property type="component" value="Unassembled WGS sequence"/>
</dbReference>
<feature type="domain" description="Microcin J25-processing protein McjB C-terminal" evidence="1">
    <location>
        <begin position="35"/>
        <end position="131"/>
    </location>
</feature>
<name>A0A4Q2RX94_9ACTN</name>
<dbReference type="OrthoDB" id="3629336at2"/>
<evidence type="ECO:0000313" key="3">
    <source>
        <dbReference type="Proteomes" id="UP000291838"/>
    </source>
</evidence>
<reference evidence="2 3" key="1">
    <citation type="submission" date="2019-01" db="EMBL/GenBank/DDBJ databases">
        <title>Novel species of Nocardioides.</title>
        <authorList>
            <person name="Liu Q."/>
            <person name="Xin Y.-H."/>
        </authorList>
    </citation>
    <scope>NUCLEOTIDE SEQUENCE [LARGE SCALE GENOMIC DNA]</scope>
    <source>
        <strain evidence="2 3">HLT3-15</strain>
    </source>
</reference>
<accession>A0A4Q2RX94</accession>
<protein>
    <submittedName>
        <fullName evidence="2">Lasso peptide biosynthesis B2 protein</fullName>
    </submittedName>
</protein>
<keyword evidence="3" id="KW-1185">Reference proteome</keyword>
<evidence type="ECO:0000313" key="2">
    <source>
        <dbReference type="EMBL" id="RYB92585.1"/>
    </source>
</evidence>
<comment type="caution">
    <text evidence="2">The sequence shown here is derived from an EMBL/GenBank/DDBJ whole genome shotgun (WGS) entry which is preliminary data.</text>
</comment>
<dbReference type="Pfam" id="PF13471">
    <property type="entry name" value="Transglut_core3"/>
    <property type="match status" value="1"/>
</dbReference>
<dbReference type="NCBIfam" id="NF033537">
    <property type="entry name" value="lasso_biosyn_B2"/>
    <property type="match status" value="1"/>
</dbReference>